<name>A0A3A2ZDM3_9EURO</name>
<dbReference type="OrthoDB" id="2125396at2759"/>
<evidence type="ECO:0000313" key="1">
    <source>
        <dbReference type="EMBL" id="RJE20710.1"/>
    </source>
</evidence>
<gene>
    <name evidence="1" type="ORF">PHISCL_06955</name>
</gene>
<reference evidence="2" key="1">
    <citation type="submission" date="2017-02" db="EMBL/GenBank/DDBJ databases">
        <authorList>
            <person name="Tafer H."/>
            <person name="Lopandic K."/>
        </authorList>
    </citation>
    <scope>NUCLEOTIDE SEQUENCE [LARGE SCALE GENOMIC DNA]</scope>
    <source>
        <strain evidence="2">CBS 366.77</strain>
    </source>
</reference>
<comment type="caution">
    <text evidence="1">The sequence shown here is derived from an EMBL/GenBank/DDBJ whole genome shotgun (WGS) entry which is preliminary data.</text>
</comment>
<dbReference type="SUPFAM" id="SSF52047">
    <property type="entry name" value="RNI-like"/>
    <property type="match status" value="1"/>
</dbReference>
<organism evidence="1 2">
    <name type="scientific">Aspergillus sclerotialis</name>
    <dbReference type="NCBI Taxonomy" id="2070753"/>
    <lineage>
        <taxon>Eukaryota</taxon>
        <taxon>Fungi</taxon>
        <taxon>Dikarya</taxon>
        <taxon>Ascomycota</taxon>
        <taxon>Pezizomycotina</taxon>
        <taxon>Eurotiomycetes</taxon>
        <taxon>Eurotiomycetidae</taxon>
        <taxon>Eurotiales</taxon>
        <taxon>Aspergillaceae</taxon>
        <taxon>Aspergillus</taxon>
        <taxon>Aspergillus subgen. Polypaecilum</taxon>
    </lineage>
</organism>
<keyword evidence="2" id="KW-1185">Reference proteome</keyword>
<dbReference type="Gene3D" id="3.80.10.10">
    <property type="entry name" value="Ribonuclease Inhibitor"/>
    <property type="match status" value="1"/>
</dbReference>
<dbReference type="InterPro" id="IPR032675">
    <property type="entry name" value="LRR_dom_sf"/>
</dbReference>
<dbReference type="STRING" id="2070753.A0A3A2ZDM3"/>
<dbReference type="Proteomes" id="UP000266188">
    <property type="component" value="Unassembled WGS sequence"/>
</dbReference>
<protein>
    <submittedName>
        <fullName evidence="1">F-box domain protein</fullName>
    </submittedName>
</protein>
<proteinExistence type="predicted"/>
<accession>A0A3A2ZDM3</accession>
<dbReference type="EMBL" id="MVGC01000283">
    <property type="protein sequence ID" value="RJE20710.1"/>
    <property type="molecule type" value="Genomic_DNA"/>
</dbReference>
<dbReference type="AlphaFoldDB" id="A0A3A2ZDM3"/>
<sequence length="381" mass="42519">MDSQIHLPTEILVNIVTFVAADDTRNIYRQRSLHACCLLSRQWYSAAISFLYEKPQISSGRSFKRFTDTVCPPVAARKSKYNLGGFVRRLDLSMLVHHSSNSLTARLLGRIKKNLEYFVAPSASFASNSLPALSKCHNLKHLDLFLVGDAIPFAQLKKTLQHLTKLTTLRLPRSTALTVQDTTSIDWPPNLKRLQLSGSFEPSAISSFAWPPNLTNLALRSCRDLSVNALGSLASSPQLSARLKCLTISNTNRNLQPESINAIPAFLPGLSFLSVPGDLVEETFFDILIYMTPPLALEILELGYPYEYNTRLSFSTISVVEALKGGLANLRALGFAEVFCTEQRILEDEEIDDILQKRADKEDPAKSNDELDDINYGVYYL</sequence>
<evidence type="ECO:0000313" key="2">
    <source>
        <dbReference type="Proteomes" id="UP000266188"/>
    </source>
</evidence>